<proteinExistence type="predicted"/>
<evidence type="ECO:0000256" key="1">
    <source>
        <dbReference type="SAM" id="MobiDB-lite"/>
    </source>
</evidence>
<keyword evidence="3" id="KW-1185">Reference proteome</keyword>
<accession>A0AAW0L4R7</accession>
<feature type="region of interest" description="Disordered" evidence="1">
    <location>
        <begin position="61"/>
        <end position="83"/>
    </location>
</feature>
<comment type="caution">
    <text evidence="2">The sequence shown here is derived from an EMBL/GenBank/DDBJ whole genome shotgun (WGS) entry which is preliminary data.</text>
</comment>
<dbReference type="EMBL" id="PKMF04000164">
    <property type="protein sequence ID" value="KAK7845864.1"/>
    <property type="molecule type" value="Genomic_DNA"/>
</dbReference>
<feature type="region of interest" description="Disordered" evidence="1">
    <location>
        <begin position="115"/>
        <end position="136"/>
    </location>
</feature>
<gene>
    <name evidence="2" type="primary">ACA13_0</name>
    <name evidence="2" type="ORF">CFP56_008840</name>
</gene>
<evidence type="ECO:0000313" key="2">
    <source>
        <dbReference type="EMBL" id="KAK7845864.1"/>
    </source>
</evidence>
<organism evidence="2 3">
    <name type="scientific">Quercus suber</name>
    <name type="common">Cork oak</name>
    <dbReference type="NCBI Taxonomy" id="58331"/>
    <lineage>
        <taxon>Eukaryota</taxon>
        <taxon>Viridiplantae</taxon>
        <taxon>Streptophyta</taxon>
        <taxon>Embryophyta</taxon>
        <taxon>Tracheophyta</taxon>
        <taxon>Spermatophyta</taxon>
        <taxon>Magnoliopsida</taxon>
        <taxon>eudicotyledons</taxon>
        <taxon>Gunneridae</taxon>
        <taxon>Pentapetalae</taxon>
        <taxon>rosids</taxon>
        <taxon>fabids</taxon>
        <taxon>Fagales</taxon>
        <taxon>Fagaceae</taxon>
        <taxon>Quercus</taxon>
    </lineage>
</organism>
<name>A0AAW0L4R7_QUESU</name>
<reference evidence="2 3" key="1">
    <citation type="journal article" date="2018" name="Sci. Data">
        <title>The draft genome sequence of cork oak.</title>
        <authorList>
            <person name="Ramos A.M."/>
            <person name="Usie A."/>
            <person name="Barbosa P."/>
            <person name="Barros P.M."/>
            <person name="Capote T."/>
            <person name="Chaves I."/>
            <person name="Simoes F."/>
            <person name="Abreu I."/>
            <person name="Carrasquinho I."/>
            <person name="Faro C."/>
            <person name="Guimaraes J.B."/>
            <person name="Mendonca D."/>
            <person name="Nobrega F."/>
            <person name="Rodrigues L."/>
            <person name="Saibo N.J.M."/>
            <person name="Varela M.C."/>
            <person name="Egas C."/>
            <person name="Matos J."/>
            <person name="Miguel C.M."/>
            <person name="Oliveira M.M."/>
            <person name="Ricardo C.P."/>
            <person name="Goncalves S."/>
        </authorList>
    </citation>
    <scope>NUCLEOTIDE SEQUENCE [LARGE SCALE GENOMIC DNA]</scope>
    <source>
        <strain evidence="3">cv. HL8</strain>
    </source>
</reference>
<dbReference type="AlphaFoldDB" id="A0AAW0L4R7"/>
<sequence length="194" mass="22335">MVEFLKKFADTERLNWGQWGVCIGIGIVSWPIGDLRNDVGLSPSRIVRHADLKIKSFAGNRGFEKQRRAKPKPDRETRGPRDHEIGGLELHFLASQCRIVRHADLKIKSFAGNRGFEKQRRAKPKPDRETRGPRDHEIGGLELHFLASELPLRRNPSKNRRMPLFAARTRYSLVKGERIVRSVLTAWLRAVKMK</sequence>
<feature type="compositionally biased region" description="Basic and acidic residues" evidence="1">
    <location>
        <begin position="62"/>
        <end position="83"/>
    </location>
</feature>
<protein>
    <submittedName>
        <fullName evidence="2">Calcium-transporting atpase 13</fullName>
    </submittedName>
</protein>
<dbReference type="Proteomes" id="UP000237347">
    <property type="component" value="Unassembled WGS sequence"/>
</dbReference>
<evidence type="ECO:0000313" key="3">
    <source>
        <dbReference type="Proteomes" id="UP000237347"/>
    </source>
</evidence>